<evidence type="ECO:0000256" key="7">
    <source>
        <dbReference type="ARBA" id="ARBA00022833"/>
    </source>
</evidence>
<dbReference type="SMART" id="SM00317">
    <property type="entry name" value="SET"/>
    <property type="match status" value="1"/>
</dbReference>
<dbReference type="PROSITE" id="PS50868">
    <property type="entry name" value="POST_SET"/>
    <property type="match status" value="1"/>
</dbReference>
<keyword evidence="4 11" id="KW-0808">Transferase</keyword>
<dbReference type="InterPro" id="IPR007728">
    <property type="entry name" value="Pre-SET_dom"/>
</dbReference>
<feature type="domain" description="SET" evidence="8">
    <location>
        <begin position="180"/>
        <end position="312"/>
    </location>
</feature>
<comment type="caution">
    <text evidence="11">The sequence shown here is derived from an EMBL/GenBank/DDBJ whole genome shotgun (WGS) entry which is preliminary data.</text>
</comment>
<dbReference type="ExpressionAtlas" id="A0A3L6FTX6">
    <property type="expression patterns" value="baseline and differential"/>
</dbReference>
<keyword evidence="7" id="KW-0862">Zinc</keyword>
<dbReference type="GO" id="GO:0005634">
    <property type="term" value="C:nucleus"/>
    <property type="evidence" value="ECO:0007669"/>
    <property type="project" value="InterPro"/>
</dbReference>
<dbReference type="PANTHER" id="PTHR46223:SF3">
    <property type="entry name" value="HISTONE-LYSINE N-METHYLTRANSFERASE SET-23"/>
    <property type="match status" value="1"/>
</dbReference>
<proteinExistence type="predicted"/>
<dbReference type="InterPro" id="IPR046341">
    <property type="entry name" value="SET_dom_sf"/>
</dbReference>
<evidence type="ECO:0000256" key="3">
    <source>
        <dbReference type="ARBA" id="ARBA00022603"/>
    </source>
</evidence>
<evidence type="ECO:0000256" key="2">
    <source>
        <dbReference type="ARBA" id="ARBA00022454"/>
    </source>
</evidence>
<comment type="subcellular location">
    <subcellularLocation>
        <location evidence="1">Chromosome</location>
    </subcellularLocation>
</comment>
<keyword evidence="5" id="KW-0949">S-adenosyl-L-methionine</keyword>
<evidence type="ECO:0000256" key="4">
    <source>
        <dbReference type="ARBA" id="ARBA00022679"/>
    </source>
</evidence>
<evidence type="ECO:0000256" key="5">
    <source>
        <dbReference type="ARBA" id="ARBA00022691"/>
    </source>
</evidence>
<dbReference type="AlphaFoldDB" id="A0A3L6FTX6"/>
<evidence type="ECO:0000259" key="10">
    <source>
        <dbReference type="PROSITE" id="PS50868"/>
    </source>
</evidence>
<evidence type="ECO:0000256" key="6">
    <source>
        <dbReference type="ARBA" id="ARBA00022723"/>
    </source>
</evidence>
<gene>
    <name evidence="11" type="primary">SUVR3</name>
    <name evidence="11" type="ORF">Zm00014a_032672</name>
</gene>
<dbReference type="PANTHER" id="PTHR46223">
    <property type="entry name" value="HISTONE-LYSINE N-METHYLTRANSFERASE SUV39H"/>
    <property type="match status" value="1"/>
</dbReference>
<evidence type="ECO:0000259" key="8">
    <source>
        <dbReference type="PROSITE" id="PS50280"/>
    </source>
</evidence>
<dbReference type="GO" id="GO:0032259">
    <property type="term" value="P:methylation"/>
    <property type="evidence" value="ECO:0007669"/>
    <property type="project" value="UniProtKB-KW"/>
</dbReference>
<dbReference type="Gene3D" id="2.170.270.10">
    <property type="entry name" value="SET domain"/>
    <property type="match status" value="1"/>
</dbReference>
<dbReference type="Pfam" id="PF00856">
    <property type="entry name" value="SET"/>
    <property type="match status" value="1"/>
</dbReference>
<dbReference type="GO" id="GO:0008270">
    <property type="term" value="F:zinc ion binding"/>
    <property type="evidence" value="ECO:0007669"/>
    <property type="project" value="InterPro"/>
</dbReference>
<feature type="domain" description="Post-SET" evidence="10">
    <location>
        <begin position="319"/>
        <end position="335"/>
    </location>
</feature>
<reference evidence="11" key="1">
    <citation type="journal article" date="2018" name="Nat. Genet.">
        <title>Extensive intraspecific gene order and gene structural variations between Mo17 and other maize genomes.</title>
        <authorList>
            <person name="Sun S."/>
            <person name="Zhou Y."/>
            <person name="Chen J."/>
            <person name="Shi J."/>
            <person name="Zhao H."/>
            <person name="Zhao H."/>
            <person name="Song W."/>
            <person name="Zhang M."/>
            <person name="Cui Y."/>
            <person name="Dong X."/>
            <person name="Liu H."/>
            <person name="Ma X."/>
            <person name="Jiao Y."/>
            <person name="Wang B."/>
            <person name="Wei X."/>
            <person name="Stein J.C."/>
            <person name="Glaubitz J.C."/>
            <person name="Lu F."/>
            <person name="Yu G."/>
            <person name="Liang C."/>
            <person name="Fengler K."/>
            <person name="Li B."/>
            <person name="Rafalski A."/>
            <person name="Schnable P.S."/>
            <person name="Ware D.H."/>
            <person name="Buckler E.S."/>
            <person name="Lai J."/>
        </authorList>
    </citation>
    <scope>NUCLEOTIDE SEQUENCE [LARGE SCALE GENOMIC DNA]</scope>
    <source>
        <tissue evidence="11">Seedling</tissue>
    </source>
</reference>
<dbReference type="GO" id="GO:0042054">
    <property type="term" value="F:histone methyltransferase activity"/>
    <property type="evidence" value="ECO:0007669"/>
    <property type="project" value="InterPro"/>
</dbReference>
<name>A0A3L6FTX6_MAIZE</name>
<protein>
    <submittedName>
        <fullName evidence="11">Histone-lysine N-methyltransferase SUVR3</fullName>
    </submittedName>
</protein>
<organism evidence="11">
    <name type="scientific">Zea mays</name>
    <name type="common">Maize</name>
    <dbReference type="NCBI Taxonomy" id="4577"/>
    <lineage>
        <taxon>Eukaryota</taxon>
        <taxon>Viridiplantae</taxon>
        <taxon>Streptophyta</taxon>
        <taxon>Embryophyta</taxon>
        <taxon>Tracheophyta</taxon>
        <taxon>Spermatophyta</taxon>
        <taxon>Magnoliopsida</taxon>
        <taxon>Liliopsida</taxon>
        <taxon>Poales</taxon>
        <taxon>Poaceae</taxon>
        <taxon>PACMAD clade</taxon>
        <taxon>Panicoideae</taxon>
        <taxon>Andropogonodae</taxon>
        <taxon>Andropogoneae</taxon>
        <taxon>Tripsacinae</taxon>
        <taxon>Zea</taxon>
    </lineage>
</organism>
<evidence type="ECO:0000256" key="1">
    <source>
        <dbReference type="ARBA" id="ARBA00004286"/>
    </source>
</evidence>
<dbReference type="InterPro" id="IPR050973">
    <property type="entry name" value="H3K9_Histone-Lys_N-MTase"/>
</dbReference>
<accession>A0A3L6FTX6</accession>
<evidence type="ECO:0000313" key="11">
    <source>
        <dbReference type="EMBL" id="PWZ38309.1"/>
    </source>
</evidence>
<dbReference type="SUPFAM" id="SSF82199">
    <property type="entry name" value="SET domain"/>
    <property type="match status" value="1"/>
</dbReference>
<sequence>MSNPGAPDTVTESAELVLPLLPPQDLAAAASACRALRAAVTAVTARRAGDAARGLEPLPIPFRNYVDSKPYAYFLYTPFSLTRLAPGASAPSAQPWGAAWTRPPRPTWPRPNLDGLPSAVYGCACAAAECGGTQCACADVEADAAGSGLEAGMGSLTECGDVCACAPSCGNRRTQRGVAVRLCVVRHLHKGWGLHAAEALSCGQFVCEYAGEFLTTEEARRRHKVYDELVSGGKLCPALIVIREHLPSGKACLRVNIDATRVGNVARFINHSCDGGNLHPMLVRSSGLLLPRLCFFAARDIVEGEELTFSYGDARVRPKGLPCFCGSLGCSGVLPSEET</sequence>
<dbReference type="PROSITE" id="PS50867">
    <property type="entry name" value="PRE_SET"/>
    <property type="match status" value="1"/>
</dbReference>
<keyword evidence="6" id="KW-0479">Metal-binding</keyword>
<evidence type="ECO:0000259" key="9">
    <source>
        <dbReference type="PROSITE" id="PS50867"/>
    </source>
</evidence>
<dbReference type="EMBL" id="NCVQ01000003">
    <property type="protein sequence ID" value="PWZ38309.1"/>
    <property type="molecule type" value="Genomic_DNA"/>
</dbReference>
<dbReference type="InterPro" id="IPR003616">
    <property type="entry name" value="Post-SET_dom"/>
</dbReference>
<dbReference type="InterPro" id="IPR001214">
    <property type="entry name" value="SET_dom"/>
</dbReference>
<dbReference type="GO" id="GO:0005694">
    <property type="term" value="C:chromosome"/>
    <property type="evidence" value="ECO:0007669"/>
    <property type="project" value="UniProtKB-SubCell"/>
</dbReference>
<keyword evidence="2" id="KW-0158">Chromosome</keyword>
<dbReference type="Proteomes" id="UP000251960">
    <property type="component" value="Chromosome 2"/>
</dbReference>
<keyword evidence="3 11" id="KW-0489">Methyltransferase</keyword>
<feature type="domain" description="Pre-SET" evidence="9">
    <location>
        <begin position="121"/>
        <end position="177"/>
    </location>
</feature>
<dbReference type="PROSITE" id="PS50280">
    <property type="entry name" value="SET"/>
    <property type="match status" value="1"/>
</dbReference>